<feature type="compositionally biased region" description="Acidic residues" evidence="1">
    <location>
        <begin position="340"/>
        <end position="352"/>
    </location>
</feature>
<organism evidence="3 4">
    <name type="scientific">Meristemomyces frigidus</name>
    <dbReference type="NCBI Taxonomy" id="1508187"/>
    <lineage>
        <taxon>Eukaryota</taxon>
        <taxon>Fungi</taxon>
        <taxon>Dikarya</taxon>
        <taxon>Ascomycota</taxon>
        <taxon>Pezizomycotina</taxon>
        <taxon>Dothideomycetes</taxon>
        <taxon>Dothideomycetidae</taxon>
        <taxon>Mycosphaerellales</taxon>
        <taxon>Teratosphaeriaceae</taxon>
        <taxon>Meristemomyces</taxon>
    </lineage>
</organism>
<feature type="compositionally biased region" description="Polar residues" evidence="1">
    <location>
        <begin position="374"/>
        <end position="390"/>
    </location>
</feature>
<name>A0AAN7TFJ1_9PEZI</name>
<protein>
    <recommendedName>
        <fullName evidence="2">BSD domain-containing protein</fullName>
    </recommendedName>
</protein>
<evidence type="ECO:0000313" key="3">
    <source>
        <dbReference type="EMBL" id="KAK5113413.1"/>
    </source>
</evidence>
<accession>A0AAN7TFJ1</accession>
<dbReference type="Proteomes" id="UP001310890">
    <property type="component" value="Unassembled WGS sequence"/>
</dbReference>
<feature type="compositionally biased region" description="Polar residues" evidence="1">
    <location>
        <begin position="421"/>
        <end position="433"/>
    </location>
</feature>
<evidence type="ECO:0000259" key="2">
    <source>
        <dbReference type="PROSITE" id="PS50858"/>
    </source>
</evidence>
<dbReference type="InterPro" id="IPR051494">
    <property type="entry name" value="BSD_domain-containing"/>
</dbReference>
<dbReference type="SUPFAM" id="SSF140383">
    <property type="entry name" value="BSD domain-like"/>
    <property type="match status" value="1"/>
</dbReference>
<dbReference type="PROSITE" id="PS50858">
    <property type="entry name" value="BSD"/>
    <property type="match status" value="1"/>
</dbReference>
<dbReference type="GO" id="GO:0005737">
    <property type="term" value="C:cytoplasm"/>
    <property type="evidence" value="ECO:0007669"/>
    <property type="project" value="TreeGrafter"/>
</dbReference>
<feature type="compositionally biased region" description="Polar residues" evidence="1">
    <location>
        <begin position="34"/>
        <end position="55"/>
    </location>
</feature>
<evidence type="ECO:0000313" key="4">
    <source>
        <dbReference type="Proteomes" id="UP001310890"/>
    </source>
</evidence>
<feature type="region of interest" description="Disordered" evidence="1">
    <location>
        <begin position="334"/>
        <end position="456"/>
    </location>
</feature>
<dbReference type="EMBL" id="JAVRRL010000024">
    <property type="protein sequence ID" value="KAK5113413.1"/>
    <property type="molecule type" value="Genomic_DNA"/>
</dbReference>
<feature type="domain" description="BSD" evidence="2">
    <location>
        <begin position="266"/>
        <end position="318"/>
    </location>
</feature>
<dbReference type="SMART" id="SM00751">
    <property type="entry name" value="BSD"/>
    <property type="match status" value="1"/>
</dbReference>
<gene>
    <name evidence="3" type="ORF">LTR62_003513</name>
</gene>
<dbReference type="InterPro" id="IPR035925">
    <property type="entry name" value="BSD_dom_sf"/>
</dbReference>
<dbReference type="AlphaFoldDB" id="A0AAN7TFJ1"/>
<proteinExistence type="predicted"/>
<reference evidence="3" key="1">
    <citation type="submission" date="2023-08" db="EMBL/GenBank/DDBJ databases">
        <title>Black Yeasts Isolated from many extreme environments.</title>
        <authorList>
            <person name="Coleine C."/>
            <person name="Stajich J.E."/>
            <person name="Selbmann L."/>
        </authorList>
    </citation>
    <scope>NUCLEOTIDE SEQUENCE</scope>
    <source>
        <strain evidence="3">CCFEE 5401</strain>
    </source>
</reference>
<dbReference type="Pfam" id="PF03909">
    <property type="entry name" value="BSD"/>
    <property type="match status" value="1"/>
</dbReference>
<sequence>MDVAYDHVQEESYASPSSEPSHHPSTTSTDESCEASNSLNTDLQQAFQAVSSSPWGSRLGGWFSQARKQGESLVAELQKDAEEAQADAQQGWSSLREQVVQRTRGLSLGGEAGPAANVPGEEGVPGITKTTDKAEVKQEVDRPESLPADIVKEATTLVTSLRNTAAAKLSDLQKAEDAADEALLKFGTNIRNFLRDAVVITAPTDGNDSHTIGKSNGTNEVLFQTAEPATGRKVFHTSRLDAQLHAIHSTPSSFTVDPEGPQWEDWKQNFDVEAMTEEIARELEKYEELRRAMGNLVPENVEYRSFWERYWFLRKAVEEDERRRKEILKGAAASTTTDDLAWDDDDEEEDETHDTSSSTPIPSKADLATTTTTQGSSFSTKPSNDSTTTLHAAIMPVGNPDLLKPAEARRSTDHDDKSVAGSDTSYDIISGATTRALGSPKETRKDEEGSEEDDWE</sequence>
<feature type="region of interest" description="Disordered" evidence="1">
    <location>
        <begin position="1"/>
        <end position="61"/>
    </location>
</feature>
<feature type="compositionally biased region" description="Basic and acidic residues" evidence="1">
    <location>
        <begin position="404"/>
        <end position="418"/>
    </location>
</feature>
<dbReference type="InterPro" id="IPR005607">
    <property type="entry name" value="BSD_dom"/>
</dbReference>
<dbReference type="PANTHER" id="PTHR16019:SF5">
    <property type="entry name" value="BSD DOMAIN-CONTAINING PROTEIN 1"/>
    <property type="match status" value="1"/>
</dbReference>
<dbReference type="Gene3D" id="1.10.3970.10">
    <property type="entry name" value="BSD domain"/>
    <property type="match status" value="1"/>
</dbReference>
<feature type="compositionally biased region" description="Basic and acidic residues" evidence="1">
    <location>
        <begin position="1"/>
        <end position="10"/>
    </location>
</feature>
<dbReference type="PANTHER" id="PTHR16019">
    <property type="entry name" value="SYNAPSE-ASSOCIATED PROTEIN"/>
    <property type="match status" value="1"/>
</dbReference>
<comment type="caution">
    <text evidence="3">The sequence shown here is derived from an EMBL/GenBank/DDBJ whole genome shotgun (WGS) entry which is preliminary data.</text>
</comment>
<evidence type="ECO:0000256" key="1">
    <source>
        <dbReference type="SAM" id="MobiDB-lite"/>
    </source>
</evidence>
<feature type="region of interest" description="Disordered" evidence="1">
    <location>
        <begin position="108"/>
        <end position="127"/>
    </location>
</feature>
<feature type="compositionally biased region" description="Low complexity" evidence="1">
    <location>
        <begin position="11"/>
        <end position="30"/>
    </location>
</feature>